<keyword evidence="4" id="KW-1185">Reference proteome</keyword>
<dbReference type="SUPFAM" id="SSF53383">
    <property type="entry name" value="PLP-dependent transferases"/>
    <property type="match status" value="1"/>
</dbReference>
<organism evidence="3 4">
    <name type="scientific">Astrephomene gubernaculifera</name>
    <dbReference type="NCBI Taxonomy" id="47775"/>
    <lineage>
        <taxon>Eukaryota</taxon>
        <taxon>Viridiplantae</taxon>
        <taxon>Chlorophyta</taxon>
        <taxon>core chlorophytes</taxon>
        <taxon>Chlorophyceae</taxon>
        <taxon>CS clade</taxon>
        <taxon>Chlamydomonadales</taxon>
        <taxon>Astrephomenaceae</taxon>
        <taxon>Astrephomene</taxon>
    </lineage>
</organism>
<proteinExistence type="predicted"/>
<evidence type="ECO:0000313" key="4">
    <source>
        <dbReference type="Proteomes" id="UP001054857"/>
    </source>
</evidence>
<feature type="region of interest" description="Disordered" evidence="2">
    <location>
        <begin position="40"/>
        <end position="59"/>
    </location>
</feature>
<dbReference type="InterPro" id="IPR015421">
    <property type="entry name" value="PyrdxlP-dep_Trfase_major"/>
</dbReference>
<name>A0AAD3DTR6_9CHLO</name>
<protein>
    <recommendedName>
        <fullName evidence="5">Aminotransferase class V domain-containing protein</fullName>
    </recommendedName>
</protein>
<accession>A0AAD3DTR6</accession>
<evidence type="ECO:0000256" key="1">
    <source>
        <dbReference type="ARBA" id="ARBA00022898"/>
    </source>
</evidence>
<evidence type="ECO:0008006" key="5">
    <source>
        <dbReference type="Google" id="ProtNLM"/>
    </source>
</evidence>
<reference evidence="3 4" key="1">
    <citation type="journal article" date="2021" name="Sci. Rep.">
        <title>Genome sequencing of the multicellular alga Astrephomene provides insights into convergent evolution of germ-soma differentiation.</title>
        <authorList>
            <person name="Yamashita S."/>
            <person name="Yamamoto K."/>
            <person name="Matsuzaki R."/>
            <person name="Suzuki S."/>
            <person name="Yamaguchi H."/>
            <person name="Hirooka S."/>
            <person name="Minakuchi Y."/>
            <person name="Miyagishima S."/>
            <person name="Kawachi M."/>
            <person name="Toyoda A."/>
            <person name="Nozaki H."/>
        </authorList>
    </citation>
    <scope>NUCLEOTIDE SEQUENCE [LARGE SCALE GENOMIC DNA]</scope>
    <source>
        <strain evidence="3 4">NIES-4017</strain>
    </source>
</reference>
<dbReference type="PANTHER" id="PTHR43092:SF2">
    <property type="entry name" value="HERCYNYLCYSTEINE SULFOXIDE LYASE"/>
    <property type="match status" value="1"/>
</dbReference>
<keyword evidence="1" id="KW-0663">Pyridoxal phosphate</keyword>
<dbReference type="EMBL" id="BMAR01000019">
    <property type="protein sequence ID" value="GFR47698.1"/>
    <property type="molecule type" value="Genomic_DNA"/>
</dbReference>
<comment type="caution">
    <text evidence="3">The sequence shown here is derived from an EMBL/GenBank/DDBJ whole genome shotgun (WGS) entry which is preliminary data.</text>
</comment>
<dbReference type="Gene3D" id="3.40.640.10">
    <property type="entry name" value="Type I PLP-dependent aspartate aminotransferase-like (Major domain)"/>
    <property type="match status" value="1"/>
</dbReference>
<feature type="region of interest" description="Disordered" evidence="2">
    <location>
        <begin position="111"/>
        <end position="136"/>
    </location>
</feature>
<dbReference type="PANTHER" id="PTHR43092">
    <property type="entry name" value="L-CYSTEINE DESULFHYDRASE"/>
    <property type="match status" value="1"/>
</dbReference>
<feature type="compositionally biased region" description="Low complexity" evidence="2">
    <location>
        <begin position="114"/>
        <end position="136"/>
    </location>
</feature>
<gene>
    <name evidence="3" type="ORF">Agub_g9450</name>
</gene>
<dbReference type="InterPro" id="IPR015424">
    <property type="entry name" value="PyrdxlP-dep_Trfase"/>
</dbReference>
<evidence type="ECO:0000256" key="2">
    <source>
        <dbReference type="SAM" id="MobiDB-lite"/>
    </source>
</evidence>
<evidence type="ECO:0000313" key="3">
    <source>
        <dbReference type="EMBL" id="GFR47698.1"/>
    </source>
</evidence>
<dbReference type="Proteomes" id="UP001054857">
    <property type="component" value="Unassembled WGS sequence"/>
</dbReference>
<dbReference type="AlphaFoldDB" id="A0AAD3DTR6"/>
<sequence length="367" mass="39065">MGGFTDIARHFGLKAVYVLVAWGVSRVLDSGRKRLLLRKARTARPQPVESRPAPKPPARYKIYHNPQRDFQPSNPGWLVSAARVDPWELLSDPSWQCPLLVGFQAQLAGQGWSQQQHPQPQHPQQQQLQQPPSGADGCAAVAAAAADVCLEGGGGGGGGAGLGGGVGGGPPPPLLLLPPFGSPARQQLFALDPRVTHLNHGSYGAAFRLSLEVQSWYRQQMEGQPVRFMETVAVRGLVAAVADAARFIGAAPRDVVPVVNATSAVNAVLRSVPLRRGDWVLMFNTTYSAVRSSIARVAAAAGASILEVQLGLAEFQRPDTIVAAVQSSLQAVGGRRRVRLAVLDHVVSFPPIVMPVRQLAALCKQVC</sequence>